<feature type="compositionally biased region" description="Polar residues" evidence="1">
    <location>
        <begin position="133"/>
        <end position="148"/>
    </location>
</feature>
<organism evidence="2 3">
    <name type="scientific">Aspergillus piperis CBS 112811</name>
    <dbReference type="NCBI Taxonomy" id="1448313"/>
    <lineage>
        <taxon>Eukaryota</taxon>
        <taxon>Fungi</taxon>
        <taxon>Dikarya</taxon>
        <taxon>Ascomycota</taxon>
        <taxon>Pezizomycotina</taxon>
        <taxon>Eurotiomycetes</taxon>
        <taxon>Eurotiomycetidae</taxon>
        <taxon>Eurotiales</taxon>
        <taxon>Aspergillaceae</taxon>
        <taxon>Aspergillus</taxon>
        <taxon>Aspergillus subgen. Circumdati</taxon>
    </lineage>
</organism>
<feature type="compositionally biased region" description="Polar residues" evidence="1">
    <location>
        <begin position="612"/>
        <end position="629"/>
    </location>
</feature>
<keyword evidence="3" id="KW-1185">Reference proteome</keyword>
<feature type="region of interest" description="Disordered" evidence="1">
    <location>
        <begin position="115"/>
        <end position="151"/>
    </location>
</feature>
<evidence type="ECO:0000313" key="3">
    <source>
        <dbReference type="Proteomes" id="UP000249526"/>
    </source>
</evidence>
<name>A0A8G1RCT0_9EURO</name>
<feature type="region of interest" description="Disordered" evidence="1">
    <location>
        <begin position="379"/>
        <end position="434"/>
    </location>
</feature>
<dbReference type="RefSeq" id="XP_025520276.1">
    <property type="nucleotide sequence ID" value="XM_025662682.1"/>
</dbReference>
<reference evidence="2 3" key="1">
    <citation type="submission" date="2018-02" db="EMBL/GenBank/DDBJ databases">
        <title>The genomes of Aspergillus section Nigri reveals drivers in fungal speciation.</title>
        <authorList>
            <consortium name="DOE Joint Genome Institute"/>
            <person name="Vesth T.C."/>
            <person name="Nybo J."/>
            <person name="Theobald S."/>
            <person name="Brandl J."/>
            <person name="Frisvad J.C."/>
            <person name="Nielsen K.F."/>
            <person name="Lyhne E.K."/>
            <person name="Kogle M.E."/>
            <person name="Kuo A."/>
            <person name="Riley R."/>
            <person name="Clum A."/>
            <person name="Nolan M."/>
            <person name="Lipzen A."/>
            <person name="Salamov A."/>
            <person name="Henrissat B."/>
            <person name="Wiebenga A."/>
            <person name="De vries R.P."/>
            <person name="Grigoriev I.V."/>
            <person name="Mortensen U.H."/>
            <person name="Andersen M.R."/>
            <person name="Baker S.E."/>
        </authorList>
    </citation>
    <scope>NUCLEOTIDE SEQUENCE [LARGE SCALE GENOMIC DNA]</scope>
    <source>
        <strain evidence="2 3">CBS 112811</strain>
    </source>
</reference>
<feature type="region of interest" description="Disordered" evidence="1">
    <location>
        <begin position="167"/>
        <end position="187"/>
    </location>
</feature>
<proteinExistence type="predicted"/>
<feature type="compositionally biased region" description="Basic residues" evidence="1">
    <location>
        <begin position="390"/>
        <end position="399"/>
    </location>
</feature>
<evidence type="ECO:0000256" key="1">
    <source>
        <dbReference type="SAM" id="MobiDB-lite"/>
    </source>
</evidence>
<feature type="region of interest" description="Disordered" evidence="1">
    <location>
        <begin position="599"/>
        <end position="629"/>
    </location>
</feature>
<dbReference type="AlphaFoldDB" id="A0A8G1RCT0"/>
<evidence type="ECO:0000313" key="2">
    <source>
        <dbReference type="EMBL" id="RAH62354.1"/>
    </source>
</evidence>
<dbReference type="EMBL" id="KZ825055">
    <property type="protein sequence ID" value="RAH62354.1"/>
    <property type="molecule type" value="Genomic_DNA"/>
</dbReference>
<sequence length="646" mass="73116">MNLLTKFYHFSYFVLASPIEIPQIEVFQLEPVPITPLSEMDAAALLCNICPKRPTFSDVSHLLTHISSKAHLSHYFKLQVRSHQEQQAVALLHEYDRWYKRNNLAKLLSDRMSSKEARKKKIHEKSYTESETDNATLPVSTASPSFQNPLPDYLDPRLSRSYVIAEPETEDTNTPYSSANAASSDPSYNLTHTYPGLEDHSLAPITSSTKTLPALCSPWKQEPLQRAKDEDVPVQTALYWAKASDNEADVAPQPSDQYSCDPFVDDNETDSIYFPTINEMEKERADEIARLKGVLWPGMDIFDSATEQMRRRRNQKKDESILKLMEKTSLCVEPTELVFSPTGILRKQRVISGNVEDSSPLKGETPVPKRRVNRPKRVLSQVDPNIQRGQSRKRTRRTTKRIEKLVDRDTRGRDTQIPKGSLGPQRLHRYGSRGDDMDEFELSFRGTKLKPRTGFTVFHDRPSQCNVGSMDHKHGDDGTHAVASAPSHPLYLLKDFTLHHDAYPLSPGDQSTAVAGRAHDMTKDKENIEPLLDVRGRIDPLMDWQSPSLTEHLTSGICYPPQYFFRDPRPVGFRSFDNQESLTGYSFNPLAVSLSGLPADDGPMYTPKPELRSNNQYEPQLGSPESTISDVDESEFGRLYLDGSSF</sequence>
<dbReference type="GeneID" id="37166084"/>
<accession>A0A8G1RCT0</accession>
<protein>
    <submittedName>
        <fullName evidence="2">Uncharacterized protein</fullName>
    </submittedName>
</protein>
<gene>
    <name evidence="2" type="ORF">BO85DRAFT_474838</name>
</gene>
<feature type="region of interest" description="Disordered" evidence="1">
    <location>
        <begin position="245"/>
        <end position="264"/>
    </location>
</feature>
<dbReference type="Proteomes" id="UP000249526">
    <property type="component" value="Unassembled WGS sequence"/>
</dbReference>
<feature type="compositionally biased region" description="Basic and acidic residues" evidence="1">
    <location>
        <begin position="400"/>
        <end position="416"/>
    </location>
</feature>
<feature type="compositionally biased region" description="Polar residues" evidence="1">
    <location>
        <begin position="172"/>
        <end position="187"/>
    </location>
</feature>